<sequence>MSIFDGLHNDDVYLQKPDGQQFGPFKTKFNNKSISIMDDSLDADEGDKIVFTLPNGKVEYFTVTEVKFSSGMRGGIGGIPSRYILTLQKDSALRPRAQSTTTNHINISGSQGIQIGDHNSQHFQMMFSELLNKIDQADGSPEEKEEAKKLLTKLLEHPLVSSVVGAALPTVLGLFN</sequence>
<dbReference type="Pfam" id="PF12721">
    <property type="entry name" value="RHIM"/>
    <property type="match status" value="1"/>
</dbReference>
<dbReference type="RefSeq" id="WP_182850153.1">
    <property type="nucleotide sequence ID" value="NZ_AP022213.1"/>
</dbReference>
<protein>
    <submittedName>
        <fullName evidence="1">Uncharacterized protein</fullName>
    </submittedName>
</protein>
<dbReference type="AlphaFoldDB" id="A0A6S5RNI4"/>
<dbReference type="Proteomes" id="UP000515591">
    <property type="component" value="Chromosome"/>
</dbReference>
<dbReference type="EMBL" id="AP022213">
    <property type="protein sequence ID" value="BBT16998.1"/>
    <property type="molecule type" value="Genomic_DNA"/>
</dbReference>
<evidence type="ECO:0000313" key="1">
    <source>
        <dbReference type="EMBL" id="BBT16998.1"/>
    </source>
</evidence>
<dbReference type="InterPro" id="IPR025735">
    <property type="entry name" value="RHIM"/>
</dbReference>
<gene>
    <name evidence="1" type="ORF">WP8S17C03_30470</name>
</gene>
<accession>A0A6S5RNI4</accession>
<reference evidence="1 2" key="1">
    <citation type="submission" date="2019-12" db="EMBL/GenBank/DDBJ databases">
        <title>complete genome sequences of Pseudomonas otitidis str. WP8-S17-CRE-03 isolated from wastewater treatment plant effluent.</title>
        <authorList>
            <person name="Sekizuka T."/>
            <person name="Itokawa K."/>
            <person name="Yatsu K."/>
            <person name="Inamine Y."/>
            <person name="Kuroda M."/>
        </authorList>
    </citation>
    <scope>NUCLEOTIDE SEQUENCE [LARGE SCALE GENOMIC DNA]</scope>
    <source>
        <strain evidence="1 2">WP8-S17-CRE-03</strain>
    </source>
</reference>
<name>A0A6S5RNI4_9GAMM</name>
<proteinExistence type="predicted"/>
<organism evidence="1 2">
    <name type="scientific">Metapseudomonas otitidis</name>
    <dbReference type="NCBI Taxonomy" id="319939"/>
    <lineage>
        <taxon>Bacteria</taxon>
        <taxon>Pseudomonadati</taxon>
        <taxon>Pseudomonadota</taxon>
        <taxon>Gammaproteobacteria</taxon>
        <taxon>Pseudomonadales</taxon>
        <taxon>Pseudomonadaceae</taxon>
        <taxon>Metapseudomonas</taxon>
    </lineage>
</organism>
<evidence type="ECO:0000313" key="2">
    <source>
        <dbReference type="Proteomes" id="UP000515591"/>
    </source>
</evidence>